<dbReference type="AlphaFoldDB" id="A0A1W1CKE0"/>
<accession>A0A1W1CKE0</accession>
<sequence length="162" mass="19341">MAKRKGGKSLFSLSTLLASFFGAAMIAGAFAYFNYKFSEYKFIDFKKWSFYEKSDIFLPKAERYIVIFYSSRQKNSMQKLLNLKLKTHILAIDYYNQIHKNSKNIIFLRAGTNTSLQFIQRFNIYKVPSLFFIKRIKETLYKQDSMIHKLNRLENIKEEKYE</sequence>
<gene>
    <name evidence="1" type="ORF">MNB_SM-6-826</name>
</gene>
<evidence type="ECO:0000313" key="1">
    <source>
        <dbReference type="EMBL" id="SFV66195.1"/>
    </source>
</evidence>
<name>A0A1W1CKE0_9ZZZZ</name>
<organism evidence="1">
    <name type="scientific">hydrothermal vent metagenome</name>
    <dbReference type="NCBI Taxonomy" id="652676"/>
    <lineage>
        <taxon>unclassified sequences</taxon>
        <taxon>metagenomes</taxon>
        <taxon>ecological metagenomes</taxon>
    </lineage>
</organism>
<dbReference type="EMBL" id="FPHK01000099">
    <property type="protein sequence ID" value="SFV66195.1"/>
    <property type="molecule type" value="Genomic_DNA"/>
</dbReference>
<protein>
    <submittedName>
        <fullName evidence="1">Uncharacterized protein</fullName>
    </submittedName>
</protein>
<proteinExistence type="predicted"/>
<reference evidence="1" key="1">
    <citation type="submission" date="2016-10" db="EMBL/GenBank/DDBJ databases">
        <authorList>
            <person name="de Groot N.N."/>
        </authorList>
    </citation>
    <scope>NUCLEOTIDE SEQUENCE</scope>
</reference>